<reference evidence="8" key="1">
    <citation type="journal article" date="2024" name="IScience">
        <title>Strigolactones Initiate the Formation of Haustorium-like Structures in Castilleja.</title>
        <authorList>
            <person name="Buerger M."/>
            <person name="Peterson D."/>
            <person name="Chory J."/>
        </authorList>
    </citation>
    <scope>NUCLEOTIDE SEQUENCE [LARGE SCALE GENOMIC DNA]</scope>
</reference>
<evidence type="ECO:0000313" key="7">
    <source>
        <dbReference type="EMBL" id="KAL3652666.1"/>
    </source>
</evidence>
<dbReference type="InterPro" id="IPR005175">
    <property type="entry name" value="PPC_dom"/>
</dbReference>
<feature type="compositionally biased region" description="Polar residues" evidence="5">
    <location>
        <begin position="325"/>
        <end position="348"/>
    </location>
</feature>
<accession>A0ABD3EEQ0</accession>
<dbReference type="CDD" id="cd11378">
    <property type="entry name" value="DUF296"/>
    <property type="match status" value="1"/>
</dbReference>
<proteinExistence type="predicted"/>
<dbReference type="GO" id="GO:0003680">
    <property type="term" value="F:minor groove of adenine-thymine-rich DNA binding"/>
    <property type="evidence" value="ECO:0007669"/>
    <property type="project" value="UniProtKB-UniRule"/>
</dbReference>
<evidence type="ECO:0000259" key="6">
    <source>
        <dbReference type="PROSITE" id="PS51742"/>
    </source>
</evidence>
<keyword evidence="3 4" id="KW-0804">Transcription</keyword>
<keyword evidence="8" id="KW-1185">Reference proteome</keyword>
<dbReference type="AlphaFoldDB" id="A0ABD3EEQ0"/>
<comment type="caution">
    <text evidence="7">The sequence shown here is derived from an EMBL/GenBank/DDBJ whole genome shotgun (WGS) entry which is preliminary data.</text>
</comment>
<comment type="subcellular location">
    <subcellularLocation>
        <location evidence="4">Nucleus</location>
    </subcellularLocation>
</comment>
<feature type="region of interest" description="Disordered" evidence="5">
    <location>
        <begin position="1"/>
        <end position="165"/>
    </location>
</feature>
<evidence type="ECO:0000256" key="3">
    <source>
        <dbReference type="ARBA" id="ARBA00023163"/>
    </source>
</evidence>
<evidence type="ECO:0000256" key="1">
    <source>
        <dbReference type="ARBA" id="ARBA00023015"/>
    </source>
</evidence>
<dbReference type="PROSITE" id="PS51742">
    <property type="entry name" value="PPC"/>
    <property type="match status" value="1"/>
</dbReference>
<evidence type="ECO:0000256" key="2">
    <source>
        <dbReference type="ARBA" id="ARBA00023125"/>
    </source>
</evidence>
<feature type="compositionally biased region" description="Polar residues" evidence="5">
    <location>
        <begin position="138"/>
        <end position="152"/>
    </location>
</feature>
<protein>
    <recommendedName>
        <fullName evidence="4">AT-hook motif nuclear-localized protein</fullName>
    </recommendedName>
</protein>
<comment type="function">
    <text evidence="4">Transcription factor that specifically binds AT-rich DNA sequences related to the nuclear matrix attachment regions (MARs).</text>
</comment>
<keyword evidence="4" id="KW-0539">Nucleus</keyword>
<feature type="compositionally biased region" description="Polar residues" evidence="5">
    <location>
        <begin position="86"/>
        <end position="98"/>
    </location>
</feature>
<keyword evidence="2 4" id="KW-0238">DNA-binding</keyword>
<dbReference type="Proteomes" id="UP001632038">
    <property type="component" value="Unassembled WGS sequence"/>
</dbReference>
<dbReference type="InterPro" id="IPR039605">
    <property type="entry name" value="AHL"/>
</dbReference>
<dbReference type="GO" id="GO:0005634">
    <property type="term" value="C:nucleus"/>
    <property type="evidence" value="ECO:0007669"/>
    <property type="project" value="UniProtKB-SubCell"/>
</dbReference>
<gene>
    <name evidence="7" type="ORF">CASFOL_002347</name>
</gene>
<feature type="compositionally biased region" description="Polar residues" evidence="5">
    <location>
        <begin position="55"/>
        <end position="70"/>
    </location>
</feature>
<evidence type="ECO:0000256" key="4">
    <source>
        <dbReference type="RuleBase" id="RU367031"/>
    </source>
</evidence>
<evidence type="ECO:0000256" key="5">
    <source>
        <dbReference type="SAM" id="MobiDB-lite"/>
    </source>
</evidence>
<name>A0ABD3EEQ0_9LAMI</name>
<feature type="compositionally biased region" description="Low complexity" evidence="5">
    <location>
        <begin position="29"/>
        <end position="38"/>
    </location>
</feature>
<dbReference type="SUPFAM" id="SSF117856">
    <property type="entry name" value="AF0104/ALDC/Ptd012-like"/>
    <property type="match status" value="1"/>
</dbReference>
<evidence type="ECO:0000313" key="8">
    <source>
        <dbReference type="Proteomes" id="UP001632038"/>
    </source>
</evidence>
<dbReference type="Gene3D" id="3.30.1330.80">
    <property type="entry name" value="Hypothetical protein, similar to alpha- acetolactate decarboxylase, domain 2"/>
    <property type="match status" value="1"/>
</dbReference>
<dbReference type="EMBL" id="JAVIJP010000005">
    <property type="protein sequence ID" value="KAL3652666.1"/>
    <property type="molecule type" value="Genomic_DNA"/>
</dbReference>
<dbReference type="PANTHER" id="PTHR31500:SF64">
    <property type="entry name" value="AT-HOOK MOTIF NUCLEAR-LOCALIZED PROTEIN 12-RELATED"/>
    <property type="match status" value="1"/>
</dbReference>
<sequence>MDGREWMAYPAGPASFYLNRGGGPGNSGPGPNFHGSSSAAQPNGQHTHLVHRTPVFNNISNPNISAQPNLGASSGGGNSVSGPSSLAESPSPNFSHARNTGIVLYGGSPGGESVKKKRGRPRKYGPEGANVSLGMSPLSPSKNSSGATSTGENKPKGRPRGSGWKQKLAPLGDWMNSSAGLAFTPHVLCVGVGEDVAAKILAFAQQRSRALCVMSADGSVSAITFRQPTASEDTVTYEGHFEILCLSGSYLVAESGGPSNRTGGISISVCTPDGHIIGGAIGGRLIAASPVQVVACSFVYGNTKQPTKSNVDSGTGDEKVPFDQSIEQSPISNTAPSGRIYTPSSRSSVWPPVTEPEVRNPQTDIDLMRG</sequence>
<organism evidence="7 8">
    <name type="scientific">Castilleja foliolosa</name>
    <dbReference type="NCBI Taxonomy" id="1961234"/>
    <lineage>
        <taxon>Eukaryota</taxon>
        <taxon>Viridiplantae</taxon>
        <taxon>Streptophyta</taxon>
        <taxon>Embryophyta</taxon>
        <taxon>Tracheophyta</taxon>
        <taxon>Spermatophyta</taxon>
        <taxon>Magnoliopsida</taxon>
        <taxon>eudicotyledons</taxon>
        <taxon>Gunneridae</taxon>
        <taxon>Pentapetalae</taxon>
        <taxon>asterids</taxon>
        <taxon>lamiids</taxon>
        <taxon>Lamiales</taxon>
        <taxon>Orobanchaceae</taxon>
        <taxon>Pedicularideae</taxon>
        <taxon>Castillejinae</taxon>
        <taxon>Castilleja</taxon>
    </lineage>
</organism>
<feature type="region of interest" description="Disordered" evidence="5">
    <location>
        <begin position="306"/>
        <end position="370"/>
    </location>
</feature>
<comment type="domain">
    <text evidence="4">The PPC domain mediates interactions between AHL proteins.</text>
</comment>
<dbReference type="Pfam" id="PF03479">
    <property type="entry name" value="PCC"/>
    <property type="match status" value="1"/>
</dbReference>
<feature type="domain" description="PPC" evidence="6">
    <location>
        <begin position="177"/>
        <end position="321"/>
    </location>
</feature>
<dbReference type="PANTHER" id="PTHR31500">
    <property type="entry name" value="AT-HOOK MOTIF NUCLEAR-LOCALIZED PROTEIN 9"/>
    <property type="match status" value="1"/>
</dbReference>
<keyword evidence="1 4" id="KW-0805">Transcription regulation</keyword>